<dbReference type="EMBL" id="CP053452">
    <property type="protein sequence ID" value="QJX01137.1"/>
    <property type="molecule type" value="Genomic_DNA"/>
</dbReference>
<protein>
    <recommendedName>
        <fullName evidence="3">BD-FAE-like domain-containing protein</fullName>
    </recommendedName>
</protein>
<gene>
    <name evidence="4" type="ORF">FTUN_8776</name>
</gene>
<dbReference type="Proteomes" id="UP000503447">
    <property type="component" value="Chromosome"/>
</dbReference>
<proteinExistence type="predicted"/>
<sequence length="289" mass="30436">MTWLNRSLFALAVVVAAALPVTAEDKKPVPAPAPAAPAAAGAEVEVVKDLAYAGTTDERQKLDLYLPKGKKDYPLVLFLHGGGFSKGDRKDAATFGDTLAKQGIGVAAVGYRLFPEAKHPQQVQDAAKAFAWLKSNAATRGWRADALFVSGHSAGGHLAALLGTDEQYLKAEKLALSDVRGVIALSGAYVVPDARKDVFGDEAARKAASPLTHVKAGLPGFLLVYADKDSPGRDALSKEFAAALLRVKVEVQVIEAKDREHGTLFTKITAGDPTGDAVVAFVRTHSGKK</sequence>
<feature type="chain" id="PRO_5026890127" description="BD-FAE-like domain-containing protein" evidence="2">
    <location>
        <begin position="24"/>
        <end position="289"/>
    </location>
</feature>
<dbReference type="AlphaFoldDB" id="A0A6M5Z5N9"/>
<feature type="signal peptide" evidence="2">
    <location>
        <begin position="1"/>
        <end position="23"/>
    </location>
</feature>
<evidence type="ECO:0000313" key="5">
    <source>
        <dbReference type="Proteomes" id="UP000503447"/>
    </source>
</evidence>
<dbReference type="PANTHER" id="PTHR48081">
    <property type="entry name" value="AB HYDROLASE SUPERFAMILY PROTEIN C4A8.06C"/>
    <property type="match status" value="1"/>
</dbReference>
<dbReference type="SUPFAM" id="SSF53474">
    <property type="entry name" value="alpha/beta-Hydrolases"/>
    <property type="match status" value="1"/>
</dbReference>
<evidence type="ECO:0000313" key="4">
    <source>
        <dbReference type="EMBL" id="QJX01137.1"/>
    </source>
</evidence>
<feature type="domain" description="BD-FAE-like" evidence="3">
    <location>
        <begin position="62"/>
        <end position="167"/>
    </location>
</feature>
<dbReference type="InterPro" id="IPR050300">
    <property type="entry name" value="GDXG_lipolytic_enzyme"/>
</dbReference>
<reference evidence="5" key="1">
    <citation type="submission" date="2020-05" db="EMBL/GenBank/DDBJ databases">
        <title>Frigoriglobus tundricola gen. nov., sp. nov., a psychrotolerant cellulolytic planctomycete of the family Gemmataceae with two divergent copies of 16S rRNA gene.</title>
        <authorList>
            <person name="Kulichevskaya I.S."/>
            <person name="Ivanova A.A."/>
            <person name="Naumoff D.G."/>
            <person name="Beletsky A.V."/>
            <person name="Rijpstra W.I.C."/>
            <person name="Sinninghe Damste J.S."/>
            <person name="Mardanov A.V."/>
            <person name="Ravin N.V."/>
            <person name="Dedysh S.N."/>
        </authorList>
    </citation>
    <scope>NUCLEOTIDE SEQUENCE [LARGE SCALE GENOMIC DNA]</scope>
    <source>
        <strain evidence="5">PL17</strain>
    </source>
</reference>
<dbReference type="Pfam" id="PF20434">
    <property type="entry name" value="BD-FAE"/>
    <property type="match status" value="1"/>
</dbReference>
<evidence type="ECO:0000259" key="3">
    <source>
        <dbReference type="Pfam" id="PF20434"/>
    </source>
</evidence>
<name>A0A6M5Z5N9_9BACT</name>
<dbReference type="InterPro" id="IPR049492">
    <property type="entry name" value="BD-FAE-like_dom"/>
</dbReference>
<evidence type="ECO:0000256" key="1">
    <source>
        <dbReference type="ARBA" id="ARBA00022801"/>
    </source>
</evidence>
<keyword evidence="2" id="KW-0732">Signal</keyword>
<accession>A0A6M5Z5N9</accession>
<evidence type="ECO:0000256" key="2">
    <source>
        <dbReference type="SAM" id="SignalP"/>
    </source>
</evidence>
<keyword evidence="5" id="KW-1185">Reference proteome</keyword>
<dbReference type="KEGG" id="ftj:FTUN_8776"/>
<keyword evidence="1" id="KW-0378">Hydrolase</keyword>
<dbReference type="Gene3D" id="3.40.50.1820">
    <property type="entry name" value="alpha/beta hydrolase"/>
    <property type="match status" value="1"/>
</dbReference>
<dbReference type="PANTHER" id="PTHR48081:SF33">
    <property type="entry name" value="KYNURENINE FORMAMIDASE"/>
    <property type="match status" value="1"/>
</dbReference>
<organism evidence="4 5">
    <name type="scientific">Frigoriglobus tundricola</name>
    <dbReference type="NCBI Taxonomy" id="2774151"/>
    <lineage>
        <taxon>Bacteria</taxon>
        <taxon>Pseudomonadati</taxon>
        <taxon>Planctomycetota</taxon>
        <taxon>Planctomycetia</taxon>
        <taxon>Gemmatales</taxon>
        <taxon>Gemmataceae</taxon>
        <taxon>Frigoriglobus</taxon>
    </lineage>
</organism>
<dbReference type="InterPro" id="IPR029058">
    <property type="entry name" value="AB_hydrolase_fold"/>
</dbReference>
<dbReference type="GO" id="GO:0016787">
    <property type="term" value="F:hydrolase activity"/>
    <property type="evidence" value="ECO:0007669"/>
    <property type="project" value="UniProtKB-KW"/>
</dbReference>
<dbReference type="RefSeq" id="WP_171475745.1">
    <property type="nucleotide sequence ID" value="NZ_CP053452.2"/>
</dbReference>